<keyword evidence="8 11" id="KW-0067">ATP-binding</keyword>
<feature type="region of interest" description="Disordered" evidence="14">
    <location>
        <begin position="1"/>
        <end position="47"/>
    </location>
</feature>
<dbReference type="PROSITE" id="PS01351">
    <property type="entry name" value="MAPK"/>
    <property type="match status" value="1"/>
</dbReference>
<proteinExistence type="inferred from homology"/>
<dbReference type="Gene3D" id="1.10.510.10">
    <property type="entry name" value="Transferase(Phosphotransferase) domain 1"/>
    <property type="match status" value="1"/>
</dbReference>
<sequence>MEGGGPAAQSADTVMSEAAPPSHPDPNHPQQHPPPPHQAMGGVESIPATLSHGGRFIQYNIFGNVFEVTAKYKPPIMPIGKGAYGIVCSALNSETNEHVAIKKIANAFDNKIDAKRTLREIKLLRHMDHENVVAIRDIIPPPQRNSFNDVYIAYELMDTDLHQIIRSNQALSEEHCQYFLYQILRGLKYIHSANVLHRDLKPSNLLLNANCDLKICDFGLARVTSETDFMTEYVVTRWYRAPELLLNSSDYTAAIDVCVVNHQKSLQLIGTPSEAELQFLNENAKRYIRQLPLYRRQSFTEKFPHVHPSAIDLVEKMLTFDPTQRITVEDALAHPYLTSLHDISDEPVCTTPFSFDFEQHALSEEQMKELIYREALAFNPEYQLQ</sequence>
<evidence type="ECO:0000256" key="4">
    <source>
        <dbReference type="ARBA" id="ARBA00022553"/>
    </source>
</evidence>
<dbReference type="AlphaFoldDB" id="A0A498HW42"/>
<dbReference type="PANTHER" id="PTHR24055">
    <property type="entry name" value="MITOGEN-ACTIVATED PROTEIN KINASE"/>
    <property type="match status" value="1"/>
</dbReference>
<keyword evidence="13" id="KW-0460">Magnesium</keyword>
<comment type="similarity">
    <text evidence="13">Belongs to the protein kinase superfamily. Ser/Thr protein kinase family. MAP kinase subfamily.</text>
</comment>
<dbReference type="GO" id="GO:0106310">
    <property type="term" value="F:protein serine kinase activity"/>
    <property type="evidence" value="ECO:0007669"/>
    <property type="project" value="RHEA"/>
</dbReference>
<dbReference type="InterPro" id="IPR011009">
    <property type="entry name" value="Kinase-like_dom_sf"/>
</dbReference>
<comment type="activity regulation">
    <text evidence="13">Activated by threonine and tyrosine phosphorylation.</text>
</comment>
<accession>A0A498HW42</accession>
<organism evidence="16 17">
    <name type="scientific">Malus domestica</name>
    <name type="common">Apple</name>
    <name type="synonym">Pyrus malus</name>
    <dbReference type="NCBI Taxonomy" id="3750"/>
    <lineage>
        <taxon>Eukaryota</taxon>
        <taxon>Viridiplantae</taxon>
        <taxon>Streptophyta</taxon>
        <taxon>Embryophyta</taxon>
        <taxon>Tracheophyta</taxon>
        <taxon>Spermatophyta</taxon>
        <taxon>Magnoliopsida</taxon>
        <taxon>eudicotyledons</taxon>
        <taxon>Gunneridae</taxon>
        <taxon>Pentapetalae</taxon>
        <taxon>rosids</taxon>
        <taxon>fabids</taxon>
        <taxon>Rosales</taxon>
        <taxon>Rosaceae</taxon>
        <taxon>Amygdaloideae</taxon>
        <taxon>Maleae</taxon>
        <taxon>Malus</taxon>
    </lineage>
</organism>
<evidence type="ECO:0000256" key="8">
    <source>
        <dbReference type="ARBA" id="ARBA00022840"/>
    </source>
</evidence>
<keyword evidence="17" id="KW-1185">Reference proteome</keyword>
<reference evidence="16 17" key="1">
    <citation type="submission" date="2018-10" db="EMBL/GenBank/DDBJ databases">
        <title>A high-quality apple genome assembly.</title>
        <authorList>
            <person name="Hu J."/>
        </authorList>
    </citation>
    <scope>NUCLEOTIDE SEQUENCE [LARGE SCALE GENOMIC DNA]</scope>
    <source>
        <strain evidence="17">cv. HFTH1</strain>
        <tissue evidence="16">Young leaf</tissue>
    </source>
</reference>
<comment type="similarity">
    <text evidence="1">Belongs to the protein kinase superfamily. CMGC Ser/Thr protein kinase family. MAP kinase subfamily.</text>
</comment>
<keyword evidence="7 13" id="KW-0418">Kinase</keyword>
<evidence type="ECO:0000256" key="2">
    <source>
        <dbReference type="ARBA" id="ARBA00012411"/>
    </source>
</evidence>
<dbReference type="InterPro" id="IPR008271">
    <property type="entry name" value="Ser/Thr_kinase_AS"/>
</dbReference>
<dbReference type="FunFam" id="1.10.510.10:FF:000624">
    <property type="entry name" value="Mitogen-activated protein kinase"/>
    <property type="match status" value="1"/>
</dbReference>
<evidence type="ECO:0000256" key="10">
    <source>
        <dbReference type="ARBA" id="ARBA00048312"/>
    </source>
</evidence>
<protein>
    <recommendedName>
        <fullName evidence="2 13">Mitogen-activated protein kinase</fullName>
        <ecNumber evidence="2 13">2.7.11.24</ecNumber>
    </recommendedName>
</protein>
<dbReference type="InterPro" id="IPR050117">
    <property type="entry name" value="MAPK"/>
</dbReference>
<evidence type="ECO:0000256" key="9">
    <source>
        <dbReference type="ARBA" id="ARBA00047592"/>
    </source>
</evidence>
<dbReference type="InterPro" id="IPR000719">
    <property type="entry name" value="Prot_kinase_dom"/>
</dbReference>
<dbReference type="InterPro" id="IPR017441">
    <property type="entry name" value="Protein_kinase_ATP_BS"/>
</dbReference>
<dbReference type="SMART" id="SM00220">
    <property type="entry name" value="S_TKc"/>
    <property type="match status" value="1"/>
</dbReference>
<evidence type="ECO:0000259" key="15">
    <source>
        <dbReference type="PROSITE" id="PS50011"/>
    </source>
</evidence>
<keyword evidence="6 11" id="KW-0547">Nucleotide-binding</keyword>
<keyword evidence="3 12" id="KW-0723">Serine/threonine-protein kinase</keyword>
<dbReference type="FunFam" id="3.30.200.20:FF:000046">
    <property type="entry name" value="Mitogen-activated protein kinase"/>
    <property type="match status" value="1"/>
</dbReference>
<comment type="catalytic activity">
    <reaction evidence="10">
        <text>L-seryl-[protein] + ATP = O-phospho-L-seryl-[protein] + ADP + H(+)</text>
        <dbReference type="Rhea" id="RHEA:17989"/>
        <dbReference type="Rhea" id="RHEA-COMP:9863"/>
        <dbReference type="Rhea" id="RHEA-COMP:11604"/>
        <dbReference type="ChEBI" id="CHEBI:15378"/>
        <dbReference type="ChEBI" id="CHEBI:29999"/>
        <dbReference type="ChEBI" id="CHEBI:30616"/>
        <dbReference type="ChEBI" id="CHEBI:83421"/>
        <dbReference type="ChEBI" id="CHEBI:456216"/>
        <dbReference type="EC" id="2.7.11.24"/>
    </reaction>
</comment>
<name>A0A498HW42_MALDO</name>
<dbReference type="GO" id="GO:0004707">
    <property type="term" value="F:MAP kinase activity"/>
    <property type="evidence" value="ECO:0007669"/>
    <property type="project" value="UniProtKB-EC"/>
</dbReference>
<dbReference type="Gene3D" id="3.30.200.20">
    <property type="entry name" value="Phosphorylase Kinase, domain 1"/>
    <property type="match status" value="1"/>
</dbReference>
<dbReference type="Proteomes" id="UP000290289">
    <property type="component" value="Chromosome 15"/>
</dbReference>
<evidence type="ECO:0000256" key="12">
    <source>
        <dbReference type="RuleBase" id="RU000304"/>
    </source>
</evidence>
<keyword evidence="4" id="KW-0597">Phosphoprotein</keyword>
<dbReference type="PROSITE" id="PS00107">
    <property type="entry name" value="PROTEIN_KINASE_ATP"/>
    <property type="match status" value="1"/>
</dbReference>
<evidence type="ECO:0000256" key="3">
    <source>
        <dbReference type="ARBA" id="ARBA00022527"/>
    </source>
</evidence>
<evidence type="ECO:0000256" key="11">
    <source>
        <dbReference type="PROSITE-ProRule" id="PRU10141"/>
    </source>
</evidence>
<dbReference type="STRING" id="3750.A0A498HW42"/>
<evidence type="ECO:0000256" key="14">
    <source>
        <dbReference type="SAM" id="MobiDB-lite"/>
    </source>
</evidence>
<dbReference type="EC" id="2.7.11.24" evidence="2 13"/>
<dbReference type="GO" id="GO:0005524">
    <property type="term" value="F:ATP binding"/>
    <property type="evidence" value="ECO:0007669"/>
    <property type="project" value="UniProtKB-UniRule"/>
</dbReference>
<evidence type="ECO:0000256" key="6">
    <source>
        <dbReference type="ARBA" id="ARBA00022741"/>
    </source>
</evidence>
<evidence type="ECO:0000313" key="16">
    <source>
        <dbReference type="EMBL" id="RXH74222.1"/>
    </source>
</evidence>
<feature type="domain" description="Protein kinase" evidence="15">
    <location>
        <begin position="73"/>
        <end position="337"/>
    </location>
</feature>
<evidence type="ECO:0000256" key="7">
    <source>
        <dbReference type="ARBA" id="ARBA00022777"/>
    </source>
</evidence>
<comment type="caution">
    <text evidence="16">The sequence shown here is derived from an EMBL/GenBank/DDBJ whole genome shotgun (WGS) entry which is preliminary data.</text>
</comment>
<evidence type="ECO:0000313" key="17">
    <source>
        <dbReference type="Proteomes" id="UP000290289"/>
    </source>
</evidence>
<dbReference type="EMBL" id="RDQH01000341">
    <property type="protein sequence ID" value="RXH74222.1"/>
    <property type="molecule type" value="Genomic_DNA"/>
</dbReference>
<dbReference type="PROSITE" id="PS00108">
    <property type="entry name" value="PROTEIN_KINASE_ST"/>
    <property type="match status" value="1"/>
</dbReference>
<dbReference type="Pfam" id="PF00069">
    <property type="entry name" value="Pkinase"/>
    <property type="match status" value="1"/>
</dbReference>
<dbReference type="PROSITE" id="PS50011">
    <property type="entry name" value="PROTEIN_KINASE_DOM"/>
    <property type="match status" value="1"/>
</dbReference>
<evidence type="ECO:0000256" key="1">
    <source>
        <dbReference type="ARBA" id="ARBA00008832"/>
    </source>
</evidence>
<gene>
    <name evidence="16" type="ORF">DVH24_028943</name>
</gene>
<comment type="catalytic activity">
    <reaction evidence="9 13">
        <text>L-threonyl-[protein] + ATP = O-phospho-L-threonyl-[protein] + ADP + H(+)</text>
        <dbReference type="Rhea" id="RHEA:46608"/>
        <dbReference type="Rhea" id="RHEA-COMP:11060"/>
        <dbReference type="Rhea" id="RHEA-COMP:11605"/>
        <dbReference type="ChEBI" id="CHEBI:15378"/>
        <dbReference type="ChEBI" id="CHEBI:30013"/>
        <dbReference type="ChEBI" id="CHEBI:30616"/>
        <dbReference type="ChEBI" id="CHEBI:61977"/>
        <dbReference type="ChEBI" id="CHEBI:456216"/>
        <dbReference type="EC" id="2.7.11.24"/>
    </reaction>
</comment>
<dbReference type="InterPro" id="IPR003527">
    <property type="entry name" value="MAP_kinase_CS"/>
</dbReference>
<evidence type="ECO:0000256" key="5">
    <source>
        <dbReference type="ARBA" id="ARBA00022679"/>
    </source>
</evidence>
<keyword evidence="5 13" id="KW-0808">Transferase</keyword>
<evidence type="ECO:0000256" key="13">
    <source>
        <dbReference type="RuleBase" id="RU361165"/>
    </source>
</evidence>
<dbReference type="SUPFAM" id="SSF56112">
    <property type="entry name" value="Protein kinase-like (PK-like)"/>
    <property type="match status" value="1"/>
</dbReference>
<comment type="cofactor">
    <cofactor evidence="13">
        <name>Mg(2+)</name>
        <dbReference type="ChEBI" id="CHEBI:18420"/>
    </cofactor>
</comment>
<feature type="binding site" evidence="11">
    <location>
        <position position="103"/>
    </location>
    <ligand>
        <name>ATP</name>
        <dbReference type="ChEBI" id="CHEBI:30616"/>
    </ligand>
</feature>